<accession>A0A9P5YPH9</accession>
<comment type="caution">
    <text evidence="1">The sequence shown here is derived from an EMBL/GenBank/DDBJ whole genome shotgun (WGS) entry which is preliminary data.</text>
</comment>
<proteinExistence type="predicted"/>
<gene>
    <name evidence="1" type="ORF">BDN70DRAFT_899681</name>
</gene>
<dbReference type="OrthoDB" id="3000038at2759"/>
<sequence>MLYCICRLRYHNSCDSPLSAINYSVLYIDDLKKERSTYAELVSRPLSPFRTIATAPHIGMHDPNDAFPDSDQLIRSTFDQPNAPTALVKLLNRYPIYHAVLDLVTTYTFIFEENPDRAKELATIMLAVRDAPDGLFADPSFRREFDVQMVDLQNHCLSLNADPTSSRAEVLVTAACIQLLIGGSELIKYSTSYFKSADEVSTKLKTQKASGAVKNLNALKLLELTILHAESGFKKENNNKDVWKLLFPSHI</sequence>
<dbReference type="Proteomes" id="UP000807469">
    <property type="component" value="Unassembled WGS sequence"/>
</dbReference>
<evidence type="ECO:0000313" key="1">
    <source>
        <dbReference type="EMBL" id="KAF9473538.1"/>
    </source>
</evidence>
<name>A0A9P5YPH9_9AGAR</name>
<protein>
    <submittedName>
        <fullName evidence="1">Uncharacterized protein</fullName>
    </submittedName>
</protein>
<reference evidence="1" key="1">
    <citation type="submission" date="2020-11" db="EMBL/GenBank/DDBJ databases">
        <authorList>
            <consortium name="DOE Joint Genome Institute"/>
            <person name="Ahrendt S."/>
            <person name="Riley R."/>
            <person name="Andreopoulos W."/>
            <person name="Labutti K."/>
            <person name="Pangilinan J."/>
            <person name="Ruiz-Duenas F.J."/>
            <person name="Barrasa J.M."/>
            <person name="Sanchez-Garcia M."/>
            <person name="Camarero S."/>
            <person name="Miyauchi S."/>
            <person name="Serrano A."/>
            <person name="Linde D."/>
            <person name="Babiker R."/>
            <person name="Drula E."/>
            <person name="Ayuso-Fernandez I."/>
            <person name="Pacheco R."/>
            <person name="Padilla G."/>
            <person name="Ferreira P."/>
            <person name="Barriuso J."/>
            <person name="Kellner H."/>
            <person name="Castanera R."/>
            <person name="Alfaro M."/>
            <person name="Ramirez L."/>
            <person name="Pisabarro A.G."/>
            <person name="Kuo A."/>
            <person name="Tritt A."/>
            <person name="Lipzen A."/>
            <person name="He G."/>
            <person name="Yan M."/>
            <person name="Ng V."/>
            <person name="Cullen D."/>
            <person name="Martin F."/>
            <person name="Rosso M.-N."/>
            <person name="Henrissat B."/>
            <person name="Hibbett D."/>
            <person name="Martinez A.T."/>
            <person name="Grigoriev I.V."/>
        </authorList>
    </citation>
    <scope>NUCLEOTIDE SEQUENCE</scope>
    <source>
        <strain evidence="1">CIRM-BRFM 674</strain>
    </source>
</reference>
<organism evidence="1 2">
    <name type="scientific">Pholiota conissans</name>
    <dbReference type="NCBI Taxonomy" id="109636"/>
    <lineage>
        <taxon>Eukaryota</taxon>
        <taxon>Fungi</taxon>
        <taxon>Dikarya</taxon>
        <taxon>Basidiomycota</taxon>
        <taxon>Agaricomycotina</taxon>
        <taxon>Agaricomycetes</taxon>
        <taxon>Agaricomycetidae</taxon>
        <taxon>Agaricales</taxon>
        <taxon>Agaricineae</taxon>
        <taxon>Strophariaceae</taxon>
        <taxon>Pholiota</taxon>
    </lineage>
</organism>
<dbReference type="AlphaFoldDB" id="A0A9P5YPH9"/>
<keyword evidence="2" id="KW-1185">Reference proteome</keyword>
<dbReference type="EMBL" id="MU155434">
    <property type="protein sequence ID" value="KAF9473538.1"/>
    <property type="molecule type" value="Genomic_DNA"/>
</dbReference>
<evidence type="ECO:0000313" key="2">
    <source>
        <dbReference type="Proteomes" id="UP000807469"/>
    </source>
</evidence>